<organism evidence="2">
    <name type="scientific">Cladocopium goreaui</name>
    <dbReference type="NCBI Taxonomy" id="2562237"/>
    <lineage>
        <taxon>Eukaryota</taxon>
        <taxon>Sar</taxon>
        <taxon>Alveolata</taxon>
        <taxon>Dinophyceae</taxon>
        <taxon>Suessiales</taxon>
        <taxon>Symbiodiniaceae</taxon>
        <taxon>Cladocopium</taxon>
    </lineage>
</organism>
<comment type="caution">
    <text evidence="2">The sequence shown here is derived from an EMBL/GenBank/DDBJ whole genome shotgun (WGS) entry which is preliminary data.</text>
</comment>
<protein>
    <submittedName>
        <fullName evidence="2">Uncharacterized protein</fullName>
    </submittedName>
</protein>
<dbReference type="InterPro" id="IPR032675">
    <property type="entry name" value="LRR_dom_sf"/>
</dbReference>
<dbReference type="EMBL" id="CAMXCT030002669">
    <property type="protein sequence ID" value="CAL4787024.1"/>
    <property type="molecule type" value="Genomic_DNA"/>
</dbReference>
<dbReference type="Proteomes" id="UP001152797">
    <property type="component" value="Unassembled WGS sequence"/>
</dbReference>
<dbReference type="EMBL" id="CAMXCT020002669">
    <property type="protein sequence ID" value="CAL1153087.1"/>
    <property type="molecule type" value="Genomic_DNA"/>
</dbReference>
<dbReference type="Gene3D" id="1.10.238.10">
    <property type="entry name" value="EF-hand"/>
    <property type="match status" value="1"/>
</dbReference>
<keyword evidence="4" id="KW-1185">Reference proteome</keyword>
<proteinExistence type="predicted"/>
<dbReference type="EMBL" id="CAMXCT010002669">
    <property type="protein sequence ID" value="CAI3999712.1"/>
    <property type="molecule type" value="Genomic_DNA"/>
</dbReference>
<dbReference type="AlphaFoldDB" id="A0A9P1G750"/>
<dbReference type="Gene3D" id="3.80.10.10">
    <property type="entry name" value="Ribonuclease Inhibitor"/>
    <property type="match status" value="1"/>
</dbReference>
<reference evidence="2" key="1">
    <citation type="submission" date="2022-10" db="EMBL/GenBank/DDBJ databases">
        <authorList>
            <person name="Chen Y."/>
            <person name="Dougan E. K."/>
            <person name="Chan C."/>
            <person name="Rhodes N."/>
            <person name="Thang M."/>
        </authorList>
    </citation>
    <scope>NUCLEOTIDE SEQUENCE</scope>
</reference>
<dbReference type="SUPFAM" id="SSF47473">
    <property type="entry name" value="EF-hand"/>
    <property type="match status" value="1"/>
</dbReference>
<gene>
    <name evidence="2" type="ORF">C1SCF055_LOCUS25888</name>
</gene>
<dbReference type="PANTHER" id="PTHR47936:SF1">
    <property type="entry name" value="PENTATRICOPEPTIDE REPEAT-CONTAINING PROTEIN GUN1, CHLOROPLASTIC"/>
    <property type="match status" value="1"/>
</dbReference>
<keyword evidence="1" id="KW-0677">Repeat</keyword>
<sequence length="766" mass="84369">MSEATLEVAQSLEQMGCYGSMEQRVLEGMRCQRLEVYAFHRNAAAACCTRRFQWQRALELLGRTLKRRNMSAAVNALKQAGRWHSAFGLLASFSDRKIEADASGCNALASALERFESKSWQQLLSWLQGLPTLDEDMTFHSLLRVSSWSLSLAVWRSLSQAASKATDFSDCIGLNALMSPLARAGRWQYALGVFQLFKALGVRCDGASYSTAMDASKDSWSSALELLLRMKFHTLAPCRFQYTAVCDVCTAAENWERALDVFDLSKALDTWDVLLGTSGLAAISKSSKWMSAMWTFATLPQVSLQPNTITSTSALSACERGRQWQMALLSMNEMLEKRLVNELSFSSTMHACEKFGQWKLLACLLATMTAIELQASSTVYTSVRPPAAGGMPSFAETLQQTGDVVTRALKKSPNCRRQRSKRPGRGVAARVVAPRERQGVGIPVPVASLETGTIRDRGGAMDDKDMQLAKVVELFTKFSKDGMVLTASLQRILCSCVPLSETDVARLVEAMDTQKSGKVPLQHFISWMFRNFEDQIEEWKTDAELENFTSTLPEGLQKLGLSFVDPDKFTDHGFGLIGAGLPATLKTLALAFEFSWTECKISKDGFGKLVAGLPKGLTSLDLSIHNDELGDEALKLLAEVMPPTMSRVVLHFKDNDSFSDTGLCALISSLPSSLTELSLNFDANGQLSDATLTTLAIWLRDTGKALQKLQFIGNSSPKITENGLHDLCSALPKMKQLRLEFQSSDAADLPGQFITKQEEFVVFVPH</sequence>
<dbReference type="InterPro" id="IPR011992">
    <property type="entry name" value="EF-hand-dom_pair"/>
</dbReference>
<accession>A0A9P1G750</accession>
<dbReference type="InterPro" id="IPR011990">
    <property type="entry name" value="TPR-like_helical_dom_sf"/>
</dbReference>
<evidence type="ECO:0000256" key="1">
    <source>
        <dbReference type="ARBA" id="ARBA00022737"/>
    </source>
</evidence>
<evidence type="ECO:0000313" key="2">
    <source>
        <dbReference type="EMBL" id="CAI3999712.1"/>
    </source>
</evidence>
<evidence type="ECO:0000313" key="3">
    <source>
        <dbReference type="EMBL" id="CAL4787024.1"/>
    </source>
</evidence>
<evidence type="ECO:0000313" key="4">
    <source>
        <dbReference type="Proteomes" id="UP001152797"/>
    </source>
</evidence>
<reference evidence="3 4" key="2">
    <citation type="submission" date="2024-05" db="EMBL/GenBank/DDBJ databases">
        <authorList>
            <person name="Chen Y."/>
            <person name="Shah S."/>
            <person name="Dougan E. K."/>
            <person name="Thang M."/>
            <person name="Chan C."/>
        </authorList>
    </citation>
    <scope>NUCLEOTIDE SEQUENCE [LARGE SCALE GENOMIC DNA]</scope>
</reference>
<name>A0A9P1G750_9DINO</name>
<dbReference type="Gene3D" id="1.25.40.10">
    <property type="entry name" value="Tetratricopeptide repeat domain"/>
    <property type="match status" value="2"/>
</dbReference>
<dbReference type="SUPFAM" id="SSF52047">
    <property type="entry name" value="RNI-like"/>
    <property type="match status" value="1"/>
</dbReference>
<dbReference type="OrthoDB" id="434012at2759"/>
<dbReference type="PANTHER" id="PTHR47936">
    <property type="entry name" value="PPR_LONG DOMAIN-CONTAINING PROTEIN"/>
    <property type="match status" value="1"/>
</dbReference>